<evidence type="ECO:0000313" key="2">
    <source>
        <dbReference type="EMBL" id="MBO3417246.1"/>
    </source>
</evidence>
<accession>A0AAN5NA11</accession>
<dbReference type="PANTHER" id="PTHR10000:SF55">
    <property type="entry name" value="5-AMINO-6-(5-PHOSPHO-D-RIBITYLAMINO)URACIL PHOSPHATASE YCSE"/>
    <property type="match status" value="1"/>
</dbReference>
<dbReference type="EMBL" id="JAENRE010000005">
    <property type="protein sequence ID" value="MBO3417246.1"/>
    <property type="molecule type" value="Genomic_DNA"/>
</dbReference>
<dbReference type="SFLD" id="SFLDG01140">
    <property type="entry name" value="C2.B:_Phosphomannomutase_and_P"/>
    <property type="match status" value="1"/>
</dbReference>
<dbReference type="InterPro" id="IPR000150">
    <property type="entry name" value="Cof"/>
</dbReference>
<dbReference type="NCBIfam" id="TIGR00099">
    <property type="entry name" value="Cof-subfamily"/>
    <property type="match status" value="1"/>
</dbReference>
<proteinExistence type="predicted"/>
<dbReference type="CDD" id="cd07516">
    <property type="entry name" value="HAD_Pase"/>
    <property type="match status" value="1"/>
</dbReference>
<evidence type="ECO:0000313" key="5">
    <source>
        <dbReference type="Proteomes" id="UP000668358"/>
    </source>
</evidence>
<dbReference type="PROSITE" id="PS01228">
    <property type="entry name" value="COF_1"/>
    <property type="match status" value="1"/>
</dbReference>
<dbReference type="GO" id="GO:0016791">
    <property type="term" value="F:phosphatase activity"/>
    <property type="evidence" value="ECO:0007669"/>
    <property type="project" value="TreeGrafter"/>
</dbReference>
<dbReference type="SFLD" id="SFLDG01144">
    <property type="entry name" value="C2.B.4:_PGP_Like"/>
    <property type="match status" value="1"/>
</dbReference>
<dbReference type="Gene3D" id="3.30.1240.10">
    <property type="match status" value="1"/>
</dbReference>
<sequence length="274" mass="30382">MSIKLICIDMDGTLLMDQQNIAEEDKNAIKEAVEKGVIVAITTGRIYDCARMYSDTIGLKTPIIASNGAYIGGVNDEEIYNNPLKQSDLEDFNIITKKNNLFTYVNTNWGIVSTVELPEDHVYKVLNKTLPKDKQVRLEVVKDLDEAFKKYKGEILKGVCVEKEFKDKLKEAKEELIACTTDLEVVSSWDDNFEIMKNGSSKGEAVQMLAKYLGVSQEEVMCIGDSENDLSMITWAGTGVAMGNAIDSVKDVANYVTADNKHGGVAEAIRKFVL</sequence>
<evidence type="ECO:0000313" key="3">
    <source>
        <dbReference type="EMBL" id="PWX38416.1"/>
    </source>
</evidence>
<dbReference type="EMBL" id="DACTBT010000009">
    <property type="protein sequence ID" value="HAT4298403.1"/>
    <property type="molecule type" value="Genomic_DNA"/>
</dbReference>
<reference evidence="3 4" key="1">
    <citation type="journal article" date="2018" name="BMC Genomics">
        <title>Whole genome analysis reveals the diversity and evolutionary relationships between necrotic enteritis-causing strains of Clostridium perfringens.</title>
        <authorList>
            <person name="Lacey J.A."/>
            <person name="Allnutt T.R."/>
            <person name="Vezina B."/>
            <person name="Van T.T.H."/>
            <person name="Stent T."/>
            <person name="Han X."/>
            <person name="Rood J.I."/>
            <person name="Wade B."/>
            <person name="Keyburn A.L."/>
            <person name="Seeman T."/>
            <person name="Chen H."/>
            <person name="Haring V."/>
            <person name="Johanesen P.A."/>
            <person name="Lyras D."/>
            <person name="Moore R.J."/>
        </authorList>
    </citation>
    <scope>NUCLEOTIDE SEQUENCE [LARGE SCALE GENOMIC DNA]</scope>
    <source>
        <strain evidence="3 4">EUR-NE15</strain>
    </source>
</reference>
<dbReference type="SFLD" id="SFLDS00003">
    <property type="entry name" value="Haloacid_Dehalogenase"/>
    <property type="match status" value="1"/>
</dbReference>
<dbReference type="Proteomes" id="UP000247117">
    <property type="component" value="Unassembled WGS sequence"/>
</dbReference>
<organism evidence="1 6">
    <name type="scientific">Clostridium perfringens</name>
    <dbReference type="NCBI Taxonomy" id="1502"/>
    <lineage>
        <taxon>Bacteria</taxon>
        <taxon>Bacillati</taxon>
        <taxon>Bacillota</taxon>
        <taxon>Clostridia</taxon>
        <taxon>Eubacteriales</taxon>
        <taxon>Clostridiaceae</taxon>
        <taxon>Clostridium</taxon>
    </lineage>
</organism>
<evidence type="ECO:0000313" key="4">
    <source>
        <dbReference type="Proteomes" id="UP000247117"/>
    </source>
</evidence>
<dbReference type="InterPro" id="IPR036412">
    <property type="entry name" value="HAD-like_sf"/>
</dbReference>
<protein>
    <submittedName>
        <fullName evidence="1">Cof-type HAD-IIB family hydrolase</fullName>
    </submittedName>
</protein>
<dbReference type="InterPro" id="IPR006379">
    <property type="entry name" value="HAD-SF_hydro_IIB"/>
</dbReference>
<keyword evidence="1" id="KW-0378">Hydrolase</keyword>
<dbReference type="AlphaFoldDB" id="A0AAN5NA11"/>
<dbReference type="SUPFAM" id="SSF56784">
    <property type="entry name" value="HAD-like"/>
    <property type="match status" value="1"/>
</dbReference>
<dbReference type="RefSeq" id="WP_057230644.1">
    <property type="nucleotide sequence ID" value="NZ_CATNYE010000004.1"/>
</dbReference>
<dbReference type="GO" id="GO:0000287">
    <property type="term" value="F:magnesium ion binding"/>
    <property type="evidence" value="ECO:0007669"/>
    <property type="project" value="TreeGrafter"/>
</dbReference>
<dbReference type="Gene3D" id="3.40.50.1000">
    <property type="entry name" value="HAD superfamily/HAD-like"/>
    <property type="match status" value="1"/>
</dbReference>
<name>A0AAN5NA11_CLOPF</name>
<dbReference type="InterPro" id="IPR023214">
    <property type="entry name" value="HAD_sf"/>
</dbReference>
<dbReference type="EMBL" id="PJTB01000003">
    <property type="protein sequence ID" value="PWX38416.1"/>
    <property type="molecule type" value="Genomic_DNA"/>
</dbReference>
<dbReference type="PROSITE" id="PS01229">
    <property type="entry name" value="COF_2"/>
    <property type="match status" value="1"/>
</dbReference>
<evidence type="ECO:0000313" key="1">
    <source>
        <dbReference type="EMBL" id="HAT4298403.1"/>
    </source>
</evidence>
<dbReference type="PANTHER" id="PTHR10000">
    <property type="entry name" value="PHOSPHOSERINE PHOSPHATASE"/>
    <property type="match status" value="1"/>
</dbReference>
<dbReference type="Proteomes" id="UP000668358">
    <property type="component" value="Unassembled WGS sequence"/>
</dbReference>
<reference evidence="1" key="3">
    <citation type="submission" date="2020-07" db="EMBL/GenBank/DDBJ databases">
        <authorList>
            <consortium name="NCBI Pathogen Detection Project"/>
        </authorList>
    </citation>
    <scope>NUCLEOTIDE SEQUENCE</scope>
    <source>
        <strain evidence="1">C25</strain>
    </source>
</reference>
<evidence type="ECO:0000313" key="6">
    <source>
        <dbReference type="Proteomes" id="UP000855421"/>
    </source>
</evidence>
<dbReference type="Proteomes" id="UP000855421">
    <property type="component" value="Unassembled WGS sequence"/>
</dbReference>
<comment type="caution">
    <text evidence="1">The sequence shown here is derived from an EMBL/GenBank/DDBJ whole genome shotgun (WGS) entry which is preliminary data.</text>
</comment>
<dbReference type="NCBIfam" id="TIGR01484">
    <property type="entry name" value="HAD-SF-IIB"/>
    <property type="match status" value="1"/>
</dbReference>
<reference evidence="1" key="2">
    <citation type="journal article" date="2018" name="Genome Biol.">
        <title>SKESA: strategic k-mer extension for scrupulous assemblies.</title>
        <authorList>
            <person name="Souvorov A."/>
            <person name="Agarwala R."/>
            <person name="Lipman D.J."/>
        </authorList>
    </citation>
    <scope>NUCLEOTIDE SEQUENCE</scope>
    <source>
        <strain evidence="1">C25</strain>
    </source>
</reference>
<dbReference type="Pfam" id="PF08282">
    <property type="entry name" value="Hydrolase_3"/>
    <property type="match status" value="1"/>
</dbReference>
<dbReference type="GO" id="GO:0005829">
    <property type="term" value="C:cytosol"/>
    <property type="evidence" value="ECO:0007669"/>
    <property type="project" value="TreeGrafter"/>
</dbReference>
<gene>
    <name evidence="3" type="ORF">CYK91_10710</name>
    <name evidence="1" type="ORF">I9063_001773</name>
    <name evidence="2" type="ORF">JJB78_12075</name>
</gene>
<reference evidence="2 5" key="4">
    <citation type="submission" date="2020-12" db="EMBL/GenBank/DDBJ databases">
        <title>Comparative genomics of Clostridium perfringens reveals patterns of host-associated phylogenetic clades and virulence factors.</title>
        <authorList>
            <person name="Smith A.H."/>
            <person name="Geier R."/>
        </authorList>
    </citation>
    <scope>NUCLEOTIDE SEQUENCE [LARGE SCALE GENOMIC DNA]</scope>
    <source>
        <strain evidence="2 5">CHD15829P</strain>
    </source>
</reference>